<dbReference type="Proteomes" id="UP001519460">
    <property type="component" value="Unassembled WGS sequence"/>
</dbReference>
<sequence>MFQFTTSSEPDVDCDSHHDNCRTLKKRKTAKDSQLYHTSRPSITRRHLGLNLMGDRPHAVSHLSRRLYEAVRCIHDLDCQTVWTAPHIKAALACFSCLSKFFSAAARCQLSQFNTQSDFKHHIQFPPCLAHLLVGEGEGGGGGMFGETTHLEYHSFITIAVGGGGTGLFCRLGGKEERKEALGENTLPPPSFVQGIVAQTQHIIHLILFFRDAREL</sequence>
<reference evidence="1 2" key="1">
    <citation type="journal article" date="2023" name="Sci. Data">
        <title>Genome assembly of the Korean intertidal mud-creeper Batillaria attramentaria.</title>
        <authorList>
            <person name="Patra A.K."/>
            <person name="Ho P.T."/>
            <person name="Jun S."/>
            <person name="Lee S.J."/>
            <person name="Kim Y."/>
            <person name="Won Y.J."/>
        </authorList>
    </citation>
    <scope>NUCLEOTIDE SEQUENCE [LARGE SCALE GENOMIC DNA]</scope>
    <source>
        <strain evidence="1">Wonlab-2016</strain>
    </source>
</reference>
<comment type="caution">
    <text evidence="1">The sequence shown here is derived from an EMBL/GenBank/DDBJ whole genome shotgun (WGS) entry which is preliminary data.</text>
</comment>
<evidence type="ECO:0000313" key="1">
    <source>
        <dbReference type="EMBL" id="KAK7496263.1"/>
    </source>
</evidence>
<name>A0ABD0LAN3_9CAEN</name>
<organism evidence="1 2">
    <name type="scientific">Batillaria attramentaria</name>
    <dbReference type="NCBI Taxonomy" id="370345"/>
    <lineage>
        <taxon>Eukaryota</taxon>
        <taxon>Metazoa</taxon>
        <taxon>Spiralia</taxon>
        <taxon>Lophotrochozoa</taxon>
        <taxon>Mollusca</taxon>
        <taxon>Gastropoda</taxon>
        <taxon>Caenogastropoda</taxon>
        <taxon>Sorbeoconcha</taxon>
        <taxon>Cerithioidea</taxon>
        <taxon>Batillariidae</taxon>
        <taxon>Batillaria</taxon>
    </lineage>
</organism>
<dbReference type="EMBL" id="JACVVK020000068">
    <property type="protein sequence ID" value="KAK7496263.1"/>
    <property type="molecule type" value="Genomic_DNA"/>
</dbReference>
<proteinExistence type="predicted"/>
<evidence type="ECO:0000313" key="2">
    <source>
        <dbReference type="Proteomes" id="UP001519460"/>
    </source>
</evidence>
<keyword evidence="2" id="KW-1185">Reference proteome</keyword>
<accession>A0ABD0LAN3</accession>
<dbReference type="AlphaFoldDB" id="A0ABD0LAN3"/>
<gene>
    <name evidence="1" type="ORF">BaRGS_00012428</name>
</gene>
<protein>
    <submittedName>
        <fullName evidence="1">Uncharacterized protein</fullName>
    </submittedName>
</protein>